<dbReference type="RefSeq" id="WP_066605704.1">
    <property type="nucleotide sequence ID" value="NZ_FORY01000010.1"/>
</dbReference>
<dbReference type="EMBL" id="FORY01000010">
    <property type="protein sequence ID" value="SFJ77224.1"/>
    <property type="molecule type" value="Genomic_DNA"/>
</dbReference>
<dbReference type="SMART" id="SM01134">
    <property type="entry name" value="DeoRC"/>
    <property type="match status" value="1"/>
</dbReference>
<dbReference type="SMART" id="SM00420">
    <property type="entry name" value="HTH_DEOR"/>
    <property type="match status" value="1"/>
</dbReference>
<proteinExistence type="predicted"/>
<protein>
    <submittedName>
        <fullName evidence="5">Transcriptional regulator, DeoR family</fullName>
    </submittedName>
</protein>
<dbReference type="STRING" id="576117.SAMN04488138_11022"/>
<feature type="domain" description="HTH deoR-type" evidence="4">
    <location>
        <begin position="1"/>
        <end position="55"/>
    </location>
</feature>
<keyword evidence="3" id="KW-0804">Transcription</keyword>
<dbReference type="PANTHER" id="PTHR30363:SF4">
    <property type="entry name" value="GLYCEROL-3-PHOSPHATE REGULON REPRESSOR"/>
    <property type="match status" value="1"/>
</dbReference>
<dbReference type="PANTHER" id="PTHR30363">
    <property type="entry name" value="HTH-TYPE TRANSCRIPTIONAL REGULATOR SRLR-RELATED"/>
    <property type="match status" value="1"/>
</dbReference>
<evidence type="ECO:0000256" key="1">
    <source>
        <dbReference type="ARBA" id="ARBA00022491"/>
    </source>
</evidence>
<dbReference type="Pfam" id="PF00455">
    <property type="entry name" value="DeoRC"/>
    <property type="match status" value="1"/>
</dbReference>
<keyword evidence="2" id="KW-0805">Transcription regulation</keyword>
<dbReference type="InterPro" id="IPR036388">
    <property type="entry name" value="WH-like_DNA-bd_sf"/>
</dbReference>
<dbReference type="Gene3D" id="1.10.10.10">
    <property type="entry name" value="Winged helix-like DNA-binding domain superfamily/Winged helix DNA-binding domain"/>
    <property type="match status" value="1"/>
</dbReference>
<dbReference type="Pfam" id="PF08220">
    <property type="entry name" value="HTH_DeoR"/>
    <property type="match status" value="1"/>
</dbReference>
<dbReference type="InterPro" id="IPR036390">
    <property type="entry name" value="WH_DNA-bd_sf"/>
</dbReference>
<accession>A0A1I3U107</accession>
<evidence type="ECO:0000256" key="3">
    <source>
        <dbReference type="ARBA" id="ARBA00023163"/>
    </source>
</evidence>
<dbReference type="InterPro" id="IPR014036">
    <property type="entry name" value="DeoR-like_C"/>
</dbReference>
<dbReference type="Gene3D" id="3.40.50.1360">
    <property type="match status" value="1"/>
</dbReference>
<dbReference type="PRINTS" id="PR00037">
    <property type="entry name" value="HTHLACR"/>
</dbReference>
<evidence type="ECO:0000259" key="4">
    <source>
        <dbReference type="PROSITE" id="PS51000"/>
    </source>
</evidence>
<dbReference type="PROSITE" id="PS51000">
    <property type="entry name" value="HTH_DEOR_2"/>
    <property type="match status" value="1"/>
</dbReference>
<evidence type="ECO:0000256" key="2">
    <source>
        <dbReference type="ARBA" id="ARBA00023015"/>
    </source>
</evidence>
<reference evidence="5 6" key="1">
    <citation type="submission" date="2016-10" db="EMBL/GenBank/DDBJ databases">
        <authorList>
            <person name="de Groot N.N."/>
        </authorList>
    </citation>
    <scope>NUCLEOTIDE SEQUENCE [LARGE SCALE GENOMIC DNA]</scope>
    <source>
        <strain evidence="5 6">CGMCC 1.8891</strain>
    </source>
</reference>
<dbReference type="AlphaFoldDB" id="A0A1I3U107"/>
<sequence length="253" mass="27411">MNRQLLILENAQRCGRVEVDNLARVLGVSHHTIRRDINALCEKGKLRRLHGGAEFIEQSANLPYSARSSLNVPAKKKIAAQVVRLIPDGATLFFSIGTTPAIAAAALAERQGLTVITSNLSAAMALSDAPEARIFLPGGELRLPDRDILGPHALELFQKYRADFAIYGVGGIDADGSLLDFNETEVRMRETMRSNARKSILVADASKFGRHAAAVGGHLRDADHVIIDARPEPRFHPLLDGLENTPTIAGDLT</sequence>
<name>A0A1I3U107_9RHOB</name>
<dbReference type="Proteomes" id="UP000183299">
    <property type="component" value="Unassembled WGS sequence"/>
</dbReference>
<dbReference type="InterPro" id="IPR037171">
    <property type="entry name" value="NagB/RpiA_transferase-like"/>
</dbReference>
<dbReference type="SUPFAM" id="SSF46785">
    <property type="entry name" value="Winged helix' DNA-binding domain"/>
    <property type="match status" value="1"/>
</dbReference>
<gene>
    <name evidence="5" type="ORF">SAMN04488138_11022</name>
</gene>
<dbReference type="SUPFAM" id="SSF100950">
    <property type="entry name" value="NagB/RpiA/CoA transferase-like"/>
    <property type="match status" value="1"/>
</dbReference>
<organism evidence="5 6">
    <name type="scientific">Celeribacter halophilus</name>
    <dbReference type="NCBI Taxonomy" id="576117"/>
    <lineage>
        <taxon>Bacteria</taxon>
        <taxon>Pseudomonadati</taxon>
        <taxon>Pseudomonadota</taxon>
        <taxon>Alphaproteobacteria</taxon>
        <taxon>Rhodobacterales</taxon>
        <taxon>Roseobacteraceae</taxon>
        <taxon>Celeribacter</taxon>
    </lineage>
</organism>
<keyword evidence="6" id="KW-1185">Reference proteome</keyword>
<evidence type="ECO:0000313" key="6">
    <source>
        <dbReference type="Proteomes" id="UP000183299"/>
    </source>
</evidence>
<keyword evidence="1" id="KW-0678">Repressor</keyword>
<dbReference type="InterPro" id="IPR001034">
    <property type="entry name" value="DeoR_HTH"/>
</dbReference>
<dbReference type="GO" id="GO:0003700">
    <property type="term" value="F:DNA-binding transcription factor activity"/>
    <property type="evidence" value="ECO:0007669"/>
    <property type="project" value="InterPro"/>
</dbReference>
<dbReference type="InterPro" id="IPR050313">
    <property type="entry name" value="Carb_Metab_HTH_regulators"/>
</dbReference>
<evidence type="ECO:0000313" key="5">
    <source>
        <dbReference type="EMBL" id="SFJ77224.1"/>
    </source>
</evidence>
<dbReference type="GeneID" id="98665835"/>